<proteinExistence type="predicted"/>
<evidence type="ECO:0000256" key="5">
    <source>
        <dbReference type="ARBA" id="ARBA00023242"/>
    </source>
</evidence>
<dbReference type="Proteomes" id="UP001165065">
    <property type="component" value="Unassembled WGS sequence"/>
</dbReference>
<dbReference type="GO" id="GO:0006325">
    <property type="term" value="P:chromatin organization"/>
    <property type="evidence" value="ECO:0007669"/>
    <property type="project" value="UniProtKB-KW"/>
</dbReference>
<evidence type="ECO:0000256" key="3">
    <source>
        <dbReference type="ARBA" id="ARBA00022737"/>
    </source>
</evidence>
<feature type="repeat" description="WD" evidence="6">
    <location>
        <begin position="314"/>
        <end position="352"/>
    </location>
</feature>
<dbReference type="Pfam" id="PF12265">
    <property type="entry name" value="CAF1C_H4-bd"/>
    <property type="match status" value="1"/>
</dbReference>
<organism evidence="9 10">
    <name type="scientific">Triparma columacea</name>
    <dbReference type="NCBI Taxonomy" id="722753"/>
    <lineage>
        <taxon>Eukaryota</taxon>
        <taxon>Sar</taxon>
        <taxon>Stramenopiles</taxon>
        <taxon>Ochrophyta</taxon>
        <taxon>Bolidophyceae</taxon>
        <taxon>Parmales</taxon>
        <taxon>Triparmaceae</taxon>
        <taxon>Triparma</taxon>
    </lineage>
</organism>
<feature type="repeat" description="WD" evidence="6">
    <location>
        <begin position="178"/>
        <end position="220"/>
    </location>
</feature>
<dbReference type="InterPro" id="IPR022052">
    <property type="entry name" value="Histone-bd_RBBP4-like_N"/>
</dbReference>
<dbReference type="GO" id="GO:0005634">
    <property type="term" value="C:nucleus"/>
    <property type="evidence" value="ECO:0007669"/>
    <property type="project" value="UniProtKB-SubCell"/>
</dbReference>
<dbReference type="AlphaFoldDB" id="A0A9W7GEN7"/>
<dbReference type="InterPro" id="IPR001680">
    <property type="entry name" value="WD40_rpt"/>
</dbReference>
<evidence type="ECO:0000256" key="7">
    <source>
        <dbReference type="SAM" id="MobiDB-lite"/>
    </source>
</evidence>
<dbReference type="InterPro" id="IPR019775">
    <property type="entry name" value="WD40_repeat_CS"/>
</dbReference>
<keyword evidence="5" id="KW-0539">Nucleus</keyword>
<dbReference type="InterPro" id="IPR050459">
    <property type="entry name" value="WD_repeat_RBAP46/RBAP48/MSI1"/>
</dbReference>
<feature type="domain" description="Histone-binding protein RBBP4-like N-terminal" evidence="8">
    <location>
        <begin position="25"/>
        <end position="93"/>
    </location>
</feature>
<dbReference type="InterPro" id="IPR020472">
    <property type="entry name" value="WD40_PAC1"/>
</dbReference>
<dbReference type="PRINTS" id="PR00320">
    <property type="entry name" value="GPROTEINBRPT"/>
</dbReference>
<dbReference type="InterPro" id="IPR015943">
    <property type="entry name" value="WD40/YVTN_repeat-like_dom_sf"/>
</dbReference>
<dbReference type="PROSITE" id="PS00678">
    <property type="entry name" value="WD_REPEATS_1"/>
    <property type="match status" value="4"/>
</dbReference>
<evidence type="ECO:0000313" key="9">
    <source>
        <dbReference type="EMBL" id="GMI43138.1"/>
    </source>
</evidence>
<feature type="repeat" description="WD" evidence="6">
    <location>
        <begin position="270"/>
        <end position="312"/>
    </location>
</feature>
<gene>
    <name evidence="9" type="ORF">TrCOL_g9087</name>
</gene>
<dbReference type="Pfam" id="PF00400">
    <property type="entry name" value="WD40"/>
    <property type="match status" value="5"/>
</dbReference>
<evidence type="ECO:0000259" key="8">
    <source>
        <dbReference type="Pfam" id="PF12265"/>
    </source>
</evidence>
<evidence type="ECO:0000256" key="1">
    <source>
        <dbReference type="ARBA" id="ARBA00004123"/>
    </source>
</evidence>
<keyword evidence="10" id="KW-1185">Reference proteome</keyword>
<evidence type="ECO:0000256" key="2">
    <source>
        <dbReference type="ARBA" id="ARBA00022574"/>
    </source>
</evidence>
<feature type="repeat" description="WD" evidence="6">
    <location>
        <begin position="225"/>
        <end position="267"/>
    </location>
</feature>
<protein>
    <recommendedName>
        <fullName evidence="8">Histone-binding protein RBBP4-like N-terminal domain-containing protein</fullName>
    </recommendedName>
</protein>
<sequence>MANDTVAVATAPDAEDVLQEKIINDEYKVWKKNSPFLYDLVLTSALEWPSLTTQWLPTVRDSGKEYNEHSLLLGTHTTDEQNYLMVANVALPKEDTEIDARAYNDEKEEVGGFGAVGNKVEIRMKIKHEGEVHRARYCPQNPFVVATRGPKAEAFVFDMSKHSSFPAEGSAFNPQHRLQGHEAEGYGLCWSPHDEGKLATAGDDKFLCLWDVKKASAVVSPVATFKRHTDVIEDCAWHAQDANLVGTTGDDKMVCVWDIRDPSKPAHVRENAHSKDINGLAFNPSQPFLFATASSDQTVGLWDLRNLKDPVSVFRGHTDEVYQVSWQSGPDCDGTILASCGADRRVNVWDLSRIGMEQDPEEAEDGPPELLFVHGGHTAKLNDVSFNLNDPWVVASVSEDNVLQVWNMAENIYCDYDDEEEEKGDDEINDEDLEN</sequence>
<dbReference type="SMART" id="SM00320">
    <property type="entry name" value="WD40"/>
    <property type="match status" value="6"/>
</dbReference>
<keyword evidence="2 6" id="KW-0853">WD repeat</keyword>
<keyword evidence="4" id="KW-0156">Chromatin regulator</keyword>
<dbReference type="OrthoDB" id="427795at2759"/>
<comment type="caution">
    <text evidence="9">The sequence shown here is derived from an EMBL/GenBank/DDBJ whole genome shotgun (WGS) entry which is preliminary data.</text>
</comment>
<evidence type="ECO:0000256" key="4">
    <source>
        <dbReference type="ARBA" id="ARBA00022853"/>
    </source>
</evidence>
<evidence type="ECO:0000313" key="10">
    <source>
        <dbReference type="Proteomes" id="UP001165065"/>
    </source>
</evidence>
<accession>A0A9W7GEN7</accession>
<keyword evidence="3" id="KW-0677">Repeat</keyword>
<evidence type="ECO:0000256" key="6">
    <source>
        <dbReference type="PROSITE-ProRule" id="PRU00221"/>
    </source>
</evidence>
<dbReference type="PANTHER" id="PTHR22850">
    <property type="entry name" value="WD40 REPEAT FAMILY"/>
    <property type="match status" value="1"/>
</dbReference>
<feature type="region of interest" description="Disordered" evidence="7">
    <location>
        <begin position="416"/>
        <end position="435"/>
    </location>
</feature>
<reference evidence="10" key="1">
    <citation type="journal article" date="2023" name="Commun. Biol.">
        <title>Genome analysis of Parmales, the sister group of diatoms, reveals the evolutionary specialization of diatoms from phago-mixotrophs to photoautotrophs.</title>
        <authorList>
            <person name="Ban H."/>
            <person name="Sato S."/>
            <person name="Yoshikawa S."/>
            <person name="Yamada K."/>
            <person name="Nakamura Y."/>
            <person name="Ichinomiya M."/>
            <person name="Sato N."/>
            <person name="Blanc-Mathieu R."/>
            <person name="Endo H."/>
            <person name="Kuwata A."/>
            <person name="Ogata H."/>
        </authorList>
    </citation>
    <scope>NUCLEOTIDE SEQUENCE [LARGE SCALE GENOMIC DNA]</scope>
</reference>
<feature type="repeat" description="WD" evidence="6">
    <location>
        <begin position="374"/>
        <end position="408"/>
    </location>
</feature>
<dbReference type="PROSITE" id="PS50082">
    <property type="entry name" value="WD_REPEATS_2"/>
    <property type="match status" value="5"/>
</dbReference>
<dbReference type="PROSITE" id="PS50294">
    <property type="entry name" value="WD_REPEATS_REGION"/>
    <property type="match status" value="2"/>
</dbReference>
<dbReference type="Gene3D" id="2.130.10.10">
    <property type="entry name" value="YVTN repeat-like/Quinoprotein amine dehydrogenase"/>
    <property type="match status" value="1"/>
</dbReference>
<name>A0A9W7GEN7_9STRA</name>
<dbReference type="InterPro" id="IPR036322">
    <property type="entry name" value="WD40_repeat_dom_sf"/>
</dbReference>
<dbReference type="EMBL" id="BRYA01000188">
    <property type="protein sequence ID" value="GMI43138.1"/>
    <property type="molecule type" value="Genomic_DNA"/>
</dbReference>
<comment type="subcellular location">
    <subcellularLocation>
        <location evidence="1">Nucleus</location>
    </subcellularLocation>
</comment>
<dbReference type="SUPFAM" id="SSF50978">
    <property type="entry name" value="WD40 repeat-like"/>
    <property type="match status" value="1"/>
</dbReference>